<dbReference type="KEGG" id="abac:LuPra_04195"/>
<evidence type="ECO:0008006" key="4">
    <source>
        <dbReference type="Google" id="ProtNLM"/>
    </source>
</evidence>
<dbReference type="RefSeq" id="WP_110172544.1">
    <property type="nucleotide sequence ID" value="NZ_CP015136.1"/>
</dbReference>
<evidence type="ECO:0000313" key="3">
    <source>
        <dbReference type="Proteomes" id="UP000076079"/>
    </source>
</evidence>
<gene>
    <name evidence="2" type="ORF">LuPra_04195</name>
</gene>
<keyword evidence="1" id="KW-0812">Transmembrane</keyword>
<protein>
    <recommendedName>
        <fullName evidence="4">PEP-CTERM protein-sorting domain-containing protein</fullName>
    </recommendedName>
</protein>
<evidence type="ECO:0000256" key="1">
    <source>
        <dbReference type="SAM" id="Phobius"/>
    </source>
</evidence>
<keyword evidence="1" id="KW-0472">Membrane</keyword>
<dbReference type="STRING" id="1855912.LuPra_04195"/>
<feature type="transmembrane region" description="Helical" evidence="1">
    <location>
        <begin position="46"/>
        <end position="63"/>
    </location>
</feature>
<dbReference type="EMBL" id="CP015136">
    <property type="protein sequence ID" value="AMY10952.1"/>
    <property type="molecule type" value="Genomic_DNA"/>
</dbReference>
<proteinExistence type="predicted"/>
<name>A0A143PQR1_LUTPR</name>
<reference evidence="2 3" key="1">
    <citation type="journal article" date="2016" name="Genome Announc.">
        <title>First Complete Genome Sequence of a Subdivision 6 Acidobacterium Strain.</title>
        <authorList>
            <person name="Huang S."/>
            <person name="Vieira S."/>
            <person name="Bunk B."/>
            <person name="Riedel T."/>
            <person name="Sproer C."/>
            <person name="Overmann J."/>
        </authorList>
    </citation>
    <scope>NUCLEOTIDE SEQUENCE [LARGE SCALE GENOMIC DNA]</scope>
    <source>
        <strain evidence="3">DSM 100886 HEG_-6_39</strain>
    </source>
</reference>
<keyword evidence="3" id="KW-1185">Reference proteome</keyword>
<sequence length="67" mass="7038">MYRQHPGVIIGAQFFVWGAAGGFETLNVSAVEDEMGNPTPTDVPEPTLLVLVGGALLSVGAVSRQLR</sequence>
<accession>A0A143PQR1</accession>
<evidence type="ECO:0000313" key="2">
    <source>
        <dbReference type="EMBL" id="AMY10952.1"/>
    </source>
</evidence>
<organism evidence="2 3">
    <name type="scientific">Luteitalea pratensis</name>
    <dbReference type="NCBI Taxonomy" id="1855912"/>
    <lineage>
        <taxon>Bacteria</taxon>
        <taxon>Pseudomonadati</taxon>
        <taxon>Acidobacteriota</taxon>
        <taxon>Vicinamibacteria</taxon>
        <taxon>Vicinamibacterales</taxon>
        <taxon>Vicinamibacteraceae</taxon>
        <taxon>Luteitalea</taxon>
    </lineage>
</organism>
<dbReference type="AlphaFoldDB" id="A0A143PQR1"/>
<reference evidence="3" key="2">
    <citation type="submission" date="2016-04" db="EMBL/GenBank/DDBJ databases">
        <title>First Complete Genome Sequence of a Subdivision 6 Acidobacterium.</title>
        <authorList>
            <person name="Huang S."/>
            <person name="Vieira S."/>
            <person name="Bunk B."/>
            <person name="Riedel T."/>
            <person name="Sproeer C."/>
            <person name="Overmann J."/>
        </authorList>
    </citation>
    <scope>NUCLEOTIDE SEQUENCE [LARGE SCALE GENOMIC DNA]</scope>
    <source>
        <strain evidence="3">DSM 100886 HEG_-6_39</strain>
    </source>
</reference>
<keyword evidence="1" id="KW-1133">Transmembrane helix</keyword>
<dbReference type="Proteomes" id="UP000076079">
    <property type="component" value="Chromosome"/>
</dbReference>